<accession>A0A8H3GFN5</accession>
<dbReference type="PANTHER" id="PTHR24361:SF433">
    <property type="entry name" value="PROTEIN KINASE DOMAIN-CONTAINING PROTEIN"/>
    <property type="match status" value="1"/>
</dbReference>
<evidence type="ECO:0000256" key="4">
    <source>
        <dbReference type="ARBA" id="ARBA00022741"/>
    </source>
</evidence>
<proteinExistence type="predicted"/>
<gene>
    <name evidence="11" type="ORF">RDB_LOCUS61701</name>
</gene>
<sequence length="384" mass="42860">MPYSRKGQVLEKLEQIARKPGEQSASSHNASDQAELAGPAPLQSFPSEGILFQASLPPHIITNLVSGNFLEEGSAADVWLFQFPLSDPIPFENLHPSNTPRESPRQVVKKVMRVMPNYFQNSSNFQTFDKRFRLWCSLNHTNIVGLYLVTPDALTLFQEYSSLISSSKYWKKELTLNPWIVIRDILDALTFLHDQNPPIVHGNLNPGKIYITRDGIAKIGEFGLSQMVSGFPHLVPSICVDGMARWMSPECFVNGNIGLNPLNTPLDVWSFGCTLFELITKRLPYHECKYDVQVVLKIMSGLPPGNLDVLRNPPKTSVLDQVHTHSVSGDSTRSPNSTAGAPVIFSPEDLNFALECTRKCWLVAEERPSSNDMLKDVGCLEKQP</sequence>
<dbReference type="PANTHER" id="PTHR24361">
    <property type="entry name" value="MITOGEN-ACTIVATED KINASE KINASE KINASE"/>
    <property type="match status" value="1"/>
</dbReference>
<dbReference type="Gene3D" id="1.10.510.10">
    <property type="entry name" value="Transferase(Phosphotransferase) domain 1"/>
    <property type="match status" value="1"/>
</dbReference>
<evidence type="ECO:0000256" key="7">
    <source>
        <dbReference type="ARBA" id="ARBA00047899"/>
    </source>
</evidence>
<evidence type="ECO:0000313" key="12">
    <source>
        <dbReference type="Proteomes" id="UP000663888"/>
    </source>
</evidence>
<dbReference type="GO" id="GO:0004674">
    <property type="term" value="F:protein serine/threonine kinase activity"/>
    <property type="evidence" value="ECO:0007669"/>
    <property type="project" value="UniProtKB-KW"/>
</dbReference>
<dbReference type="SUPFAM" id="SSF56112">
    <property type="entry name" value="Protein kinase-like (PK-like)"/>
    <property type="match status" value="1"/>
</dbReference>
<dbReference type="InterPro" id="IPR011009">
    <property type="entry name" value="Kinase-like_dom_sf"/>
</dbReference>
<dbReference type="GO" id="GO:0005524">
    <property type="term" value="F:ATP binding"/>
    <property type="evidence" value="ECO:0007669"/>
    <property type="project" value="UniProtKB-KW"/>
</dbReference>
<dbReference type="AlphaFoldDB" id="A0A8H3GFN5"/>
<keyword evidence="6" id="KW-0067">ATP-binding</keyword>
<keyword evidence="3" id="KW-0808">Transferase</keyword>
<evidence type="ECO:0000256" key="1">
    <source>
        <dbReference type="ARBA" id="ARBA00012513"/>
    </source>
</evidence>
<comment type="catalytic activity">
    <reaction evidence="7">
        <text>L-threonyl-[protein] + ATP = O-phospho-L-threonyl-[protein] + ADP + H(+)</text>
        <dbReference type="Rhea" id="RHEA:46608"/>
        <dbReference type="Rhea" id="RHEA-COMP:11060"/>
        <dbReference type="Rhea" id="RHEA-COMP:11605"/>
        <dbReference type="ChEBI" id="CHEBI:15378"/>
        <dbReference type="ChEBI" id="CHEBI:30013"/>
        <dbReference type="ChEBI" id="CHEBI:30616"/>
        <dbReference type="ChEBI" id="CHEBI:61977"/>
        <dbReference type="ChEBI" id="CHEBI:456216"/>
        <dbReference type="EC" id="2.7.11.1"/>
    </reaction>
</comment>
<dbReference type="EMBL" id="CAJMWX010001033">
    <property type="protein sequence ID" value="CAE6447571.1"/>
    <property type="molecule type" value="Genomic_DNA"/>
</dbReference>
<organism evidence="11 12">
    <name type="scientific">Rhizoctonia solani</name>
    <dbReference type="NCBI Taxonomy" id="456999"/>
    <lineage>
        <taxon>Eukaryota</taxon>
        <taxon>Fungi</taxon>
        <taxon>Dikarya</taxon>
        <taxon>Basidiomycota</taxon>
        <taxon>Agaricomycotina</taxon>
        <taxon>Agaricomycetes</taxon>
        <taxon>Cantharellales</taxon>
        <taxon>Ceratobasidiaceae</taxon>
        <taxon>Rhizoctonia</taxon>
    </lineage>
</organism>
<evidence type="ECO:0000256" key="2">
    <source>
        <dbReference type="ARBA" id="ARBA00022527"/>
    </source>
</evidence>
<dbReference type="Pfam" id="PF00069">
    <property type="entry name" value="Pkinase"/>
    <property type="match status" value="1"/>
</dbReference>
<dbReference type="PROSITE" id="PS50011">
    <property type="entry name" value="PROTEIN_KINASE_DOM"/>
    <property type="match status" value="1"/>
</dbReference>
<comment type="caution">
    <text evidence="11">The sequence shown here is derived from an EMBL/GenBank/DDBJ whole genome shotgun (WGS) entry which is preliminary data.</text>
</comment>
<protein>
    <recommendedName>
        <fullName evidence="1">non-specific serine/threonine protein kinase</fullName>
        <ecNumber evidence="1">2.7.11.1</ecNumber>
    </recommendedName>
</protein>
<evidence type="ECO:0000259" key="10">
    <source>
        <dbReference type="PROSITE" id="PS50011"/>
    </source>
</evidence>
<keyword evidence="5" id="KW-0418">Kinase</keyword>
<feature type="region of interest" description="Disordered" evidence="9">
    <location>
        <begin position="16"/>
        <end position="39"/>
    </location>
</feature>
<keyword evidence="2" id="KW-0723">Serine/threonine-protein kinase</keyword>
<feature type="domain" description="Protein kinase" evidence="10">
    <location>
        <begin position="64"/>
        <end position="384"/>
    </location>
</feature>
<comment type="catalytic activity">
    <reaction evidence="8">
        <text>L-seryl-[protein] + ATP = O-phospho-L-seryl-[protein] + ADP + H(+)</text>
        <dbReference type="Rhea" id="RHEA:17989"/>
        <dbReference type="Rhea" id="RHEA-COMP:9863"/>
        <dbReference type="Rhea" id="RHEA-COMP:11604"/>
        <dbReference type="ChEBI" id="CHEBI:15378"/>
        <dbReference type="ChEBI" id="CHEBI:29999"/>
        <dbReference type="ChEBI" id="CHEBI:30616"/>
        <dbReference type="ChEBI" id="CHEBI:83421"/>
        <dbReference type="ChEBI" id="CHEBI:456216"/>
        <dbReference type="EC" id="2.7.11.1"/>
    </reaction>
</comment>
<dbReference type="InterPro" id="IPR053235">
    <property type="entry name" value="Ser_Thr_kinase"/>
</dbReference>
<evidence type="ECO:0000256" key="3">
    <source>
        <dbReference type="ARBA" id="ARBA00022679"/>
    </source>
</evidence>
<dbReference type="Proteomes" id="UP000663888">
    <property type="component" value="Unassembled WGS sequence"/>
</dbReference>
<keyword evidence="4" id="KW-0547">Nucleotide-binding</keyword>
<reference evidence="11" key="1">
    <citation type="submission" date="2021-01" db="EMBL/GenBank/DDBJ databases">
        <authorList>
            <person name="Kaushik A."/>
        </authorList>
    </citation>
    <scope>NUCLEOTIDE SEQUENCE</scope>
    <source>
        <strain evidence="11">AG4-R118</strain>
    </source>
</reference>
<evidence type="ECO:0000313" key="11">
    <source>
        <dbReference type="EMBL" id="CAE6447571.1"/>
    </source>
</evidence>
<name>A0A8H3GFN5_9AGAM</name>
<feature type="compositionally biased region" description="Polar residues" evidence="9">
    <location>
        <begin position="23"/>
        <end position="32"/>
    </location>
</feature>
<dbReference type="InterPro" id="IPR000719">
    <property type="entry name" value="Prot_kinase_dom"/>
</dbReference>
<evidence type="ECO:0000256" key="6">
    <source>
        <dbReference type="ARBA" id="ARBA00022840"/>
    </source>
</evidence>
<dbReference type="EC" id="2.7.11.1" evidence="1"/>
<evidence type="ECO:0000256" key="9">
    <source>
        <dbReference type="SAM" id="MobiDB-lite"/>
    </source>
</evidence>
<dbReference type="GO" id="GO:0005737">
    <property type="term" value="C:cytoplasm"/>
    <property type="evidence" value="ECO:0007669"/>
    <property type="project" value="TreeGrafter"/>
</dbReference>
<evidence type="ECO:0000256" key="5">
    <source>
        <dbReference type="ARBA" id="ARBA00022777"/>
    </source>
</evidence>
<evidence type="ECO:0000256" key="8">
    <source>
        <dbReference type="ARBA" id="ARBA00048679"/>
    </source>
</evidence>